<evidence type="ECO:0000313" key="2">
    <source>
        <dbReference type="Proteomes" id="UP000308600"/>
    </source>
</evidence>
<name>A0ACD3ABI7_9AGAR</name>
<keyword evidence="2" id="KW-1185">Reference proteome</keyword>
<sequence>MSSTNDGSSPAATPPEQQPARKKLPVWTPFALIAGSTVALGLPLIFLYKRQRSVLQKLQGNAAPPPRRSVAVQASRLAAASPATRLSSANVTQAPQSTREDSDSDFAMPGVGELYGAISSAPKSSAMLGAKAFGIATCIVGISAVIVVIGVQQITGVQNAREFGLLMRHAIWTTFPGLTSIIHRRSEAAEELAGTSSGSLVNTMAEDWTLEDAEKRLEIAYEQGGITAWQQVALKELEIEAVIERERRKKQIDKIRRSPS</sequence>
<evidence type="ECO:0000313" key="1">
    <source>
        <dbReference type="EMBL" id="TFK62774.1"/>
    </source>
</evidence>
<protein>
    <submittedName>
        <fullName evidence="1">Uncharacterized protein</fullName>
    </submittedName>
</protein>
<gene>
    <name evidence="1" type="ORF">BDN72DRAFT_827196</name>
</gene>
<proteinExistence type="predicted"/>
<dbReference type="EMBL" id="ML208561">
    <property type="protein sequence ID" value="TFK62774.1"/>
    <property type="molecule type" value="Genomic_DNA"/>
</dbReference>
<reference evidence="1 2" key="1">
    <citation type="journal article" date="2019" name="Nat. Ecol. Evol.">
        <title>Megaphylogeny resolves global patterns of mushroom evolution.</title>
        <authorList>
            <person name="Varga T."/>
            <person name="Krizsan K."/>
            <person name="Foldi C."/>
            <person name="Dima B."/>
            <person name="Sanchez-Garcia M."/>
            <person name="Sanchez-Ramirez S."/>
            <person name="Szollosi G.J."/>
            <person name="Szarkandi J.G."/>
            <person name="Papp V."/>
            <person name="Albert L."/>
            <person name="Andreopoulos W."/>
            <person name="Angelini C."/>
            <person name="Antonin V."/>
            <person name="Barry K.W."/>
            <person name="Bougher N.L."/>
            <person name="Buchanan P."/>
            <person name="Buyck B."/>
            <person name="Bense V."/>
            <person name="Catcheside P."/>
            <person name="Chovatia M."/>
            <person name="Cooper J."/>
            <person name="Damon W."/>
            <person name="Desjardin D."/>
            <person name="Finy P."/>
            <person name="Geml J."/>
            <person name="Haridas S."/>
            <person name="Hughes K."/>
            <person name="Justo A."/>
            <person name="Karasinski D."/>
            <person name="Kautmanova I."/>
            <person name="Kiss B."/>
            <person name="Kocsube S."/>
            <person name="Kotiranta H."/>
            <person name="LaButti K.M."/>
            <person name="Lechner B.E."/>
            <person name="Liimatainen K."/>
            <person name="Lipzen A."/>
            <person name="Lukacs Z."/>
            <person name="Mihaltcheva S."/>
            <person name="Morgado L.N."/>
            <person name="Niskanen T."/>
            <person name="Noordeloos M.E."/>
            <person name="Ohm R.A."/>
            <person name="Ortiz-Santana B."/>
            <person name="Ovrebo C."/>
            <person name="Racz N."/>
            <person name="Riley R."/>
            <person name="Savchenko A."/>
            <person name="Shiryaev A."/>
            <person name="Soop K."/>
            <person name="Spirin V."/>
            <person name="Szebenyi C."/>
            <person name="Tomsovsky M."/>
            <person name="Tulloss R.E."/>
            <person name="Uehling J."/>
            <person name="Grigoriev I.V."/>
            <person name="Vagvolgyi C."/>
            <person name="Papp T."/>
            <person name="Martin F.M."/>
            <person name="Miettinen O."/>
            <person name="Hibbett D.S."/>
            <person name="Nagy L.G."/>
        </authorList>
    </citation>
    <scope>NUCLEOTIDE SEQUENCE [LARGE SCALE GENOMIC DNA]</scope>
    <source>
        <strain evidence="1 2">NL-1719</strain>
    </source>
</reference>
<organism evidence="1 2">
    <name type="scientific">Pluteus cervinus</name>
    <dbReference type="NCBI Taxonomy" id="181527"/>
    <lineage>
        <taxon>Eukaryota</taxon>
        <taxon>Fungi</taxon>
        <taxon>Dikarya</taxon>
        <taxon>Basidiomycota</taxon>
        <taxon>Agaricomycotina</taxon>
        <taxon>Agaricomycetes</taxon>
        <taxon>Agaricomycetidae</taxon>
        <taxon>Agaricales</taxon>
        <taxon>Pluteineae</taxon>
        <taxon>Pluteaceae</taxon>
        <taxon>Pluteus</taxon>
    </lineage>
</organism>
<dbReference type="Proteomes" id="UP000308600">
    <property type="component" value="Unassembled WGS sequence"/>
</dbReference>
<accession>A0ACD3ABI7</accession>